<keyword evidence="3" id="KW-1185">Reference proteome</keyword>
<gene>
    <name evidence="2" type="ORF">V5799_015749</name>
</gene>
<protein>
    <recommendedName>
        <fullName evidence="4">Cytochrome</fullName>
    </recommendedName>
</protein>
<dbReference type="Proteomes" id="UP001321473">
    <property type="component" value="Unassembled WGS sequence"/>
</dbReference>
<dbReference type="EMBL" id="JARKHS020006155">
    <property type="protein sequence ID" value="KAK8782909.1"/>
    <property type="molecule type" value="Genomic_DNA"/>
</dbReference>
<evidence type="ECO:0000256" key="1">
    <source>
        <dbReference type="ARBA" id="ARBA00023033"/>
    </source>
</evidence>
<dbReference type="SUPFAM" id="SSF48264">
    <property type="entry name" value="Cytochrome P450"/>
    <property type="match status" value="1"/>
</dbReference>
<evidence type="ECO:0008006" key="4">
    <source>
        <dbReference type="Google" id="ProtNLM"/>
    </source>
</evidence>
<proteinExistence type="predicted"/>
<dbReference type="GO" id="GO:0004497">
    <property type="term" value="F:monooxygenase activity"/>
    <property type="evidence" value="ECO:0007669"/>
    <property type="project" value="UniProtKB-KW"/>
</dbReference>
<dbReference type="GO" id="GO:0005506">
    <property type="term" value="F:iron ion binding"/>
    <property type="evidence" value="ECO:0007669"/>
    <property type="project" value="InterPro"/>
</dbReference>
<dbReference type="GO" id="GO:0020037">
    <property type="term" value="F:heme binding"/>
    <property type="evidence" value="ECO:0007669"/>
    <property type="project" value="InterPro"/>
</dbReference>
<organism evidence="2 3">
    <name type="scientific">Amblyomma americanum</name>
    <name type="common">Lone star tick</name>
    <dbReference type="NCBI Taxonomy" id="6943"/>
    <lineage>
        <taxon>Eukaryota</taxon>
        <taxon>Metazoa</taxon>
        <taxon>Ecdysozoa</taxon>
        <taxon>Arthropoda</taxon>
        <taxon>Chelicerata</taxon>
        <taxon>Arachnida</taxon>
        <taxon>Acari</taxon>
        <taxon>Parasitiformes</taxon>
        <taxon>Ixodida</taxon>
        <taxon>Ixodoidea</taxon>
        <taxon>Ixodidae</taxon>
        <taxon>Amblyomminae</taxon>
        <taxon>Amblyomma</taxon>
    </lineage>
</organism>
<dbReference type="AlphaFoldDB" id="A0AAQ4F742"/>
<dbReference type="GO" id="GO:0016705">
    <property type="term" value="F:oxidoreductase activity, acting on paired donors, with incorporation or reduction of molecular oxygen"/>
    <property type="evidence" value="ECO:0007669"/>
    <property type="project" value="InterPro"/>
</dbReference>
<sequence length="104" mass="11848">MLDVFCKCHFTGLVAWLLSGLLRYLWDLALGNKRRGLPPGPRGMPLLGYLPFMPNDGHRGIERLRQKYSNVFGTVIDIHVETYKEGVVRDYIGAFLGEKEIPSR</sequence>
<feature type="non-terminal residue" evidence="2">
    <location>
        <position position="104"/>
    </location>
</feature>
<evidence type="ECO:0000313" key="3">
    <source>
        <dbReference type="Proteomes" id="UP001321473"/>
    </source>
</evidence>
<reference evidence="2 3" key="1">
    <citation type="journal article" date="2023" name="Arcadia Sci">
        <title>De novo assembly of a long-read Amblyomma americanum tick genome.</title>
        <authorList>
            <person name="Chou S."/>
            <person name="Poskanzer K.E."/>
            <person name="Rollins M."/>
            <person name="Thuy-Boun P.S."/>
        </authorList>
    </citation>
    <scope>NUCLEOTIDE SEQUENCE [LARGE SCALE GENOMIC DNA]</scope>
    <source>
        <strain evidence="2">F_SG_1</strain>
        <tissue evidence="2">Salivary glands</tissue>
    </source>
</reference>
<accession>A0AAQ4F742</accession>
<dbReference type="Gene3D" id="1.10.630.10">
    <property type="entry name" value="Cytochrome P450"/>
    <property type="match status" value="1"/>
</dbReference>
<keyword evidence="1" id="KW-0503">Monooxygenase</keyword>
<comment type="caution">
    <text evidence="2">The sequence shown here is derived from an EMBL/GenBank/DDBJ whole genome shotgun (WGS) entry which is preliminary data.</text>
</comment>
<keyword evidence="1" id="KW-0560">Oxidoreductase</keyword>
<name>A0AAQ4F742_AMBAM</name>
<evidence type="ECO:0000313" key="2">
    <source>
        <dbReference type="EMBL" id="KAK8782909.1"/>
    </source>
</evidence>
<dbReference type="InterPro" id="IPR036396">
    <property type="entry name" value="Cyt_P450_sf"/>
</dbReference>